<protein>
    <submittedName>
        <fullName evidence="2">Uncharacterized protein</fullName>
    </submittedName>
</protein>
<keyword evidence="1" id="KW-0472">Membrane</keyword>
<reference evidence="2 3" key="1">
    <citation type="submission" date="2024-02" db="EMBL/GenBank/DDBJ databases">
        <authorList>
            <person name="Chen Y."/>
            <person name="Shah S."/>
            <person name="Dougan E. K."/>
            <person name="Thang M."/>
            <person name="Chan C."/>
        </authorList>
    </citation>
    <scope>NUCLEOTIDE SEQUENCE [LARGE SCALE GENOMIC DNA]</scope>
</reference>
<keyword evidence="3" id="KW-1185">Reference proteome</keyword>
<comment type="caution">
    <text evidence="2">The sequence shown here is derived from an EMBL/GenBank/DDBJ whole genome shotgun (WGS) entry which is preliminary data.</text>
</comment>
<sequence>MLGASVRHGLRHRLSPATALSPHWQHCGIMSQRPFRSLITLAAAWFFLAPFAPAFVGFQQPQRPSFVQMAASEERHLELPEVTHFVEEEAEGCLAEGCTVEEIEKIQKQLERDEGRIRDEIKKLQVARDDYDVDSSTGIGMLRVALSRLHGLSEQLRNIVDVQSAQMAKDFGAYLAFGNGDTGGFLTLKRFPQTA</sequence>
<evidence type="ECO:0000313" key="3">
    <source>
        <dbReference type="Proteomes" id="UP001642484"/>
    </source>
</evidence>
<dbReference type="EMBL" id="CAXAMN010007569">
    <property type="protein sequence ID" value="CAK9022009.1"/>
    <property type="molecule type" value="Genomic_DNA"/>
</dbReference>
<proteinExistence type="predicted"/>
<accession>A0ABP0K605</accession>
<keyword evidence="1" id="KW-0812">Transmembrane</keyword>
<evidence type="ECO:0000256" key="1">
    <source>
        <dbReference type="SAM" id="Phobius"/>
    </source>
</evidence>
<keyword evidence="1" id="KW-1133">Transmembrane helix</keyword>
<evidence type="ECO:0000313" key="2">
    <source>
        <dbReference type="EMBL" id="CAK9022009.1"/>
    </source>
</evidence>
<name>A0ABP0K605_9DINO</name>
<organism evidence="2 3">
    <name type="scientific">Durusdinium trenchii</name>
    <dbReference type="NCBI Taxonomy" id="1381693"/>
    <lineage>
        <taxon>Eukaryota</taxon>
        <taxon>Sar</taxon>
        <taxon>Alveolata</taxon>
        <taxon>Dinophyceae</taxon>
        <taxon>Suessiales</taxon>
        <taxon>Symbiodiniaceae</taxon>
        <taxon>Durusdinium</taxon>
    </lineage>
</organism>
<feature type="transmembrane region" description="Helical" evidence="1">
    <location>
        <begin position="38"/>
        <end position="58"/>
    </location>
</feature>
<dbReference type="Proteomes" id="UP001642484">
    <property type="component" value="Unassembled WGS sequence"/>
</dbReference>
<gene>
    <name evidence="2" type="ORF">CCMP2556_LOCUS14658</name>
</gene>